<sequence>MHVIIATDGSQQSVRAARYLRSFADPDAITSIGVIAVLSPLAAVPFAGEATKGYDDAEMSFRDAAKQATKDAAAILEGWGPRITTHVRSGNAATEIVRAAKAKDAGLIVIASQSSRAEAVLMGSVAHKVLNNATCPVLVVRPGAKTKKPAKAAKHK</sequence>
<accession>A0A2S0WQL5</accession>
<evidence type="ECO:0000256" key="1">
    <source>
        <dbReference type="ARBA" id="ARBA00008791"/>
    </source>
</evidence>
<gene>
    <name evidence="2" type="ORF">C3E78_16195</name>
</gene>
<dbReference type="Gene3D" id="3.40.50.620">
    <property type="entry name" value="HUPs"/>
    <property type="match status" value="1"/>
</dbReference>
<protein>
    <submittedName>
        <fullName evidence="2">Universal stress protein</fullName>
    </submittedName>
</protein>
<name>A0A2S0WQL5_9ACTN</name>
<comment type="similarity">
    <text evidence="1">Belongs to the universal stress protein A family.</text>
</comment>
<dbReference type="PANTHER" id="PTHR46268:SF15">
    <property type="entry name" value="UNIVERSAL STRESS PROTEIN HP_0031"/>
    <property type="match status" value="1"/>
</dbReference>
<reference evidence="3" key="1">
    <citation type="submission" date="2018-01" db="EMBL/GenBank/DDBJ databases">
        <authorList>
            <person name="Li J."/>
        </authorList>
    </citation>
    <scope>NUCLEOTIDE SEQUENCE [LARGE SCALE GENOMIC DNA]</scope>
    <source>
        <strain evidence="3">592</strain>
    </source>
</reference>
<dbReference type="InterPro" id="IPR006015">
    <property type="entry name" value="Universal_stress_UspA"/>
</dbReference>
<dbReference type="Proteomes" id="UP000244384">
    <property type="component" value="Chromosome"/>
</dbReference>
<dbReference type="InterPro" id="IPR006016">
    <property type="entry name" value="UspA"/>
</dbReference>
<evidence type="ECO:0000313" key="3">
    <source>
        <dbReference type="Proteomes" id="UP000244384"/>
    </source>
</evidence>
<dbReference type="CDD" id="cd00293">
    <property type="entry name" value="USP-like"/>
    <property type="match status" value="1"/>
</dbReference>
<accession>A0A5F2EUD5</accession>
<dbReference type="InterPro" id="IPR014729">
    <property type="entry name" value="Rossmann-like_a/b/a_fold"/>
</dbReference>
<dbReference type="SUPFAM" id="SSF52402">
    <property type="entry name" value="Adenine nucleotide alpha hydrolases-like"/>
    <property type="match status" value="1"/>
</dbReference>
<dbReference type="KEGG" id="aez:C3E78_16195"/>
<organism evidence="2 3">
    <name type="scientific">Aeromicrobium chenweiae</name>
    <dbReference type="NCBI Taxonomy" id="2079793"/>
    <lineage>
        <taxon>Bacteria</taxon>
        <taxon>Bacillati</taxon>
        <taxon>Actinomycetota</taxon>
        <taxon>Actinomycetes</taxon>
        <taxon>Propionibacteriales</taxon>
        <taxon>Nocardioidaceae</taxon>
        <taxon>Aeromicrobium</taxon>
    </lineage>
</organism>
<dbReference type="OrthoDB" id="5121879at2"/>
<dbReference type="PRINTS" id="PR01438">
    <property type="entry name" value="UNVRSLSTRESS"/>
</dbReference>
<keyword evidence="3" id="KW-1185">Reference proteome</keyword>
<dbReference type="EMBL" id="CP026952">
    <property type="protein sequence ID" value="AWB93626.1"/>
    <property type="molecule type" value="Genomic_DNA"/>
</dbReference>
<dbReference type="Pfam" id="PF00582">
    <property type="entry name" value="Usp"/>
    <property type="match status" value="1"/>
</dbReference>
<dbReference type="AlphaFoldDB" id="A0A2S0WQL5"/>
<dbReference type="RefSeq" id="WP_108580170.1">
    <property type="nucleotide sequence ID" value="NZ_CP026952.1"/>
</dbReference>
<proteinExistence type="inferred from homology"/>
<dbReference type="PANTHER" id="PTHR46268">
    <property type="entry name" value="STRESS RESPONSE PROTEIN NHAX"/>
    <property type="match status" value="1"/>
</dbReference>
<evidence type="ECO:0000313" key="2">
    <source>
        <dbReference type="EMBL" id="AWB93626.1"/>
    </source>
</evidence>